<evidence type="ECO:0000256" key="1">
    <source>
        <dbReference type="SAM" id="MobiDB-lite"/>
    </source>
</evidence>
<protein>
    <submittedName>
        <fullName evidence="2">Uncharacterized protein</fullName>
    </submittedName>
</protein>
<evidence type="ECO:0000313" key="3">
    <source>
        <dbReference type="Proteomes" id="UP001066276"/>
    </source>
</evidence>
<proteinExistence type="predicted"/>
<feature type="non-terminal residue" evidence="2">
    <location>
        <position position="74"/>
    </location>
</feature>
<sequence>RVHRAQPGERGQGRKGHRESTGHSLGREAKEGAQRHSSRRVHRAQPGQRGQGRKGHRESTGHSLGREAKEGRGT</sequence>
<gene>
    <name evidence="2" type="ORF">NDU88_000023</name>
</gene>
<feature type="compositionally biased region" description="Basic and acidic residues" evidence="1">
    <location>
        <begin position="18"/>
        <end position="34"/>
    </location>
</feature>
<dbReference type="AlphaFoldDB" id="A0AAV7MJ90"/>
<feature type="region of interest" description="Disordered" evidence="1">
    <location>
        <begin position="1"/>
        <end position="74"/>
    </location>
</feature>
<dbReference type="Proteomes" id="UP001066276">
    <property type="component" value="Chromosome 9"/>
</dbReference>
<dbReference type="EMBL" id="JANPWB010000013">
    <property type="protein sequence ID" value="KAJ1102574.1"/>
    <property type="molecule type" value="Genomic_DNA"/>
</dbReference>
<accession>A0AAV7MJ90</accession>
<evidence type="ECO:0000313" key="2">
    <source>
        <dbReference type="EMBL" id="KAJ1102574.1"/>
    </source>
</evidence>
<comment type="caution">
    <text evidence="2">The sequence shown here is derived from an EMBL/GenBank/DDBJ whole genome shotgun (WGS) entry which is preliminary data.</text>
</comment>
<name>A0AAV7MJ90_PLEWA</name>
<organism evidence="2 3">
    <name type="scientific">Pleurodeles waltl</name>
    <name type="common">Iberian ribbed newt</name>
    <dbReference type="NCBI Taxonomy" id="8319"/>
    <lineage>
        <taxon>Eukaryota</taxon>
        <taxon>Metazoa</taxon>
        <taxon>Chordata</taxon>
        <taxon>Craniata</taxon>
        <taxon>Vertebrata</taxon>
        <taxon>Euteleostomi</taxon>
        <taxon>Amphibia</taxon>
        <taxon>Batrachia</taxon>
        <taxon>Caudata</taxon>
        <taxon>Salamandroidea</taxon>
        <taxon>Salamandridae</taxon>
        <taxon>Pleurodelinae</taxon>
        <taxon>Pleurodeles</taxon>
    </lineage>
</organism>
<keyword evidence="3" id="KW-1185">Reference proteome</keyword>
<reference evidence="2" key="1">
    <citation type="journal article" date="2022" name="bioRxiv">
        <title>Sequencing and chromosome-scale assembly of the giantPleurodeles waltlgenome.</title>
        <authorList>
            <person name="Brown T."/>
            <person name="Elewa A."/>
            <person name="Iarovenko S."/>
            <person name="Subramanian E."/>
            <person name="Araus A.J."/>
            <person name="Petzold A."/>
            <person name="Susuki M."/>
            <person name="Suzuki K.-i.T."/>
            <person name="Hayashi T."/>
            <person name="Toyoda A."/>
            <person name="Oliveira C."/>
            <person name="Osipova E."/>
            <person name="Leigh N.D."/>
            <person name="Simon A."/>
            <person name="Yun M.H."/>
        </authorList>
    </citation>
    <scope>NUCLEOTIDE SEQUENCE</scope>
    <source>
        <strain evidence="2">20211129_DDA</strain>
        <tissue evidence="2">Liver</tissue>
    </source>
</reference>
<feature type="compositionally biased region" description="Basic and acidic residues" evidence="1">
    <location>
        <begin position="57"/>
        <end position="74"/>
    </location>
</feature>
<feature type="non-terminal residue" evidence="2">
    <location>
        <position position="1"/>
    </location>
</feature>